<reference evidence="2" key="2">
    <citation type="submission" date="2024-04" db="EMBL/GenBank/DDBJ databases">
        <authorList>
            <person name="Chen Y."/>
            <person name="Shah S."/>
            <person name="Dougan E. K."/>
            <person name="Thang M."/>
            <person name="Chan C."/>
        </authorList>
    </citation>
    <scope>NUCLEOTIDE SEQUENCE [LARGE SCALE GENOMIC DNA]</scope>
</reference>
<dbReference type="Pfam" id="PF03645">
    <property type="entry name" value="Tctex-1"/>
    <property type="match status" value="1"/>
</dbReference>
<dbReference type="Proteomes" id="UP001152797">
    <property type="component" value="Unassembled WGS sequence"/>
</dbReference>
<dbReference type="PANTHER" id="PTHR21255:SF4">
    <property type="entry name" value="DYNEIN LIGHT CHAIN TCTEX-TYPE"/>
    <property type="match status" value="1"/>
</dbReference>
<evidence type="ECO:0000313" key="3">
    <source>
        <dbReference type="EMBL" id="CAL4793309.1"/>
    </source>
</evidence>
<sequence>MEGPSVAVLCDETGTYLLQVWLYLLARDLLHLSSSSRSLRVLGLQLLPQRLRVAPVAPFALLSRAEKAEVLRFLPVMEEAKLFENFAHWDPGTLLDDVHQKVLPLSGEGTWCLGPGTEVPPRLMRVDPLTDYAPSGLVYTLRGRCRPRLVAYRCKASAFRPHRAGAVLALAHGLGNDKGPERPAVLMSFVRDGNSREILGAKSWSSEPLAAWREDGEWLTLILKLDWEKRAVEIRVEGEDQLVQKQMPFANPECDAVKYLLLYNHTGHALSCGDFIAYWTDLLPMQTGLGEATLLSSVLRLRDSTLFLLKPSHPAAQAWGEALKLPEYLRPIQLTGPTVSLGSANASSPPHQHPENWFAQLSGAKAWVGTLGAGSAMPREDTMTSFGRIKDEVNVRLPQCIEEVLGPVKEYNPKQVEEWCNSLGAAVLEKVQELSGNFKYIVNISLMEKKGAGFHTSSSTFWDPESDAGTSYRWENKALICVVQVFGIGM</sequence>
<dbReference type="EMBL" id="CAMXCT020003741">
    <property type="protein sequence ID" value="CAL1159372.1"/>
    <property type="molecule type" value="Genomic_DNA"/>
</dbReference>
<gene>
    <name evidence="1" type="ORF">C1SCF055_LOCUS31678</name>
</gene>
<protein>
    <submittedName>
        <fullName evidence="3">Insulin-degrading enzyme</fullName>
    </submittedName>
</protein>
<name>A0A9P1GAR3_9DINO</name>
<dbReference type="GO" id="GO:0005868">
    <property type="term" value="C:cytoplasmic dynein complex"/>
    <property type="evidence" value="ECO:0007669"/>
    <property type="project" value="TreeGrafter"/>
</dbReference>
<dbReference type="InterPro" id="IPR005334">
    <property type="entry name" value="Tctex-1-like"/>
</dbReference>
<proteinExistence type="predicted"/>
<keyword evidence="4" id="KW-1185">Reference proteome</keyword>
<evidence type="ECO:0000313" key="2">
    <source>
        <dbReference type="EMBL" id="CAL1159372.1"/>
    </source>
</evidence>
<comment type="caution">
    <text evidence="1">The sequence shown here is derived from an EMBL/GenBank/DDBJ whole genome shotgun (WGS) entry which is preliminary data.</text>
</comment>
<evidence type="ECO:0000313" key="4">
    <source>
        <dbReference type="Proteomes" id="UP001152797"/>
    </source>
</evidence>
<dbReference type="GO" id="GO:0007018">
    <property type="term" value="P:microtubule-based movement"/>
    <property type="evidence" value="ECO:0007669"/>
    <property type="project" value="TreeGrafter"/>
</dbReference>
<dbReference type="PANTHER" id="PTHR21255">
    <property type="entry name" value="T-COMPLEX-ASSOCIATED-TESTIS-EXPRESSED 1/ DYNEIN LIGHT CHAIN"/>
    <property type="match status" value="1"/>
</dbReference>
<dbReference type="GO" id="GO:0045505">
    <property type="term" value="F:dynein intermediate chain binding"/>
    <property type="evidence" value="ECO:0007669"/>
    <property type="project" value="TreeGrafter"/>
</dbReference>
<dbReference type="EMBL" id="CAMXCT030003741">
    <property type="protein sequence ID" value="CAL4793309.1"/>
    <property type="molecule type" value="Genomic_DNA"/>
</dbReference>
<dbReference type="Gene3D" id="2.60.120.650">
    <property type="entry name" value="Cupin"/>
    <property type="match status" value="1"/>
</dbReference>
<dbReference type="EMBL" id="CAMXCT010003741">
    <property type="protein sequence ID" value="CAI4005997.1"/>
    <property type="molecule type" value="Genomic_DNA"/>
</dbReference>
<organism evidence="1">
    <name type="scientific">Cladocopium goreaui</name>
    <dbReference type="NCBI Taxonomy" id="2562237"/>
    <lineage>
        <taxon>Eukaryota</taxon>
        <taxon>Sar</taxon>
        <taxon>Alveolata</taxon>
        <taxon>Dinophyceae</taxon>
        <taxon>Suessiales</taxon>
        <taxon>Symbiodiniaceae</taxon>
        <taxon>Cladocopium</taxon>
    </lineage>
</organism>
<dbReference type="AlphaFoldDB" id="A0A9P1GAR3"/>
<dbReference type="OrthoDB" id="10059120at2759"/>
<evidence type="ECO:0000313" key="1">
    <source>
        <dbReference type="EMBL" id="CAI4005997.1"/>
    </source>
</evidence>
<dbReference type="Gene3D" id="3.30.1140.40">
    <property type="entry name" value="Tctex-1"/>
    <property type="match status" value="1"/>
</dbReference>
<accession>A0A9P1GAR3</accession>
<dbReference type="CDD" id="cd21455">
    <property type="entry name" value="DLC-like_DYNLT1_DYNLT3"/>
    <property type="match status" value="1"/>
</dbReference>
<reference evidence="1" key="1">
    <citation type="submission" date="2022-10" db="EMBL/GenBank/DDBJ databases">
        <authorList>
            <person name="Chen Y."/>
            <person name="Dougan E. K."/>
            <person name="Chan C."/>
            <person name="Rhodes N."/>
            <person name="Thang M."/>
        </authorList>
    </citation>
    <scope>NUCLEOTIDE SEQUENCE</scope>
</reference>
<dbReference type="GO" id="GO:0005737">
    <property type="term" value="C:cytoplasm"/>
    <property type="evidence" value="ECO:0007669"/>
    <property type="project" value="TreeGrafter"/>
</dbReference>
<dbReference type="InterPro" id="IPR038586">
    <property type="entry name" value="Tctex-1-like_sf"/>
</dbReference>